<evidence type="ECO:0000313" key="1">
    <source>
        <dbReference type="EMBL" id="KHJ69266.1"/>
    </source>
</evidence>
<dbReference type="RefSeq" id="WP_039328701.1">
    <property type="nucleotide sequence ID" value="NZ_JTJJ01000018.1"/>
</dbReference>
<proteinExistence type="predicted"/>
<protein>
    <submittedName>
        <fullName evidence="1">Uncharacterized protein</fullName>
    </submittedName>
</protein>
<gene>
    <name evidence="1" type="ORF">QU24_04280</name>
</gene>
<sequence length="214" mass="23414">MTTEIRSGEKRRDPDTHAGCISGWRNIYALSVMEGSLMVFAAARRARGHLTDIERAQVALTGIEFVRAGYSIRSALSISCAMLAFSVEQLALHIDAREWLWAVDYESGAWQIATEDAGAVAENIFFEGTEYQPVPHRSNAVDACVYVQVNTSGMHQSGVIDRSTGRHVAILPSMSIARHVASYAVSIHGGYGDVLIRETSEVPTHLSFDAWLSS</sequence>
<evidence type="ECO:0000313" key="2">
    <source>
        <dbReference type="Proteomes" id="UP000030853"/>
    </source>
</evidence>
<dbReference type="EMBL" id="JTJJ01000018">
    <property type="protein sequence ID" value="KHJ69266.1"/>
    <property type="molecule type" value="Genomic_DNA"/>
</dbReference>
<organism evidence="1 2">
    <name type="scientific">Pantoea rodasii</name>
    <dbReference type="NCBI Taxonomy" id="1076549"/>
    <lineage>
        <taxon>Bacteria</taxon>
        <taxon>Pseudomonadati</taxon>
        <taxon>Pseudomonadota</taxon>
        <taxon>Gammaproteobacteria</taxon>
        <taxon>Enterobacterales</taxon>
        <taxon>Erwiniaceae</taxon>
        <taxon>Pantoea</taxon>
    </lineage>
</organism>
<reference evidence="1 2" key="1">
    <citation type="submission" date="2014-11" db="EMBL/GenBank/DDBJ databases">
        <title>Genome sequencing of Pantoea rodasii ND03.</title>
        <authorList>
            <person name="Muhamad Yunos N.Y."/>
            <person name="Chan K.-G."/>
        </authorList>
    </citation>
    <scope>NUCLEOTIDE SEQUENCE [LARGE SCALE GENOMIC DNA]</scope>
    <source>
        <strain evidence="1 2">ND03</strain>
    </source>
</reference>
<dbReference type="AlphaFoldDB" id="A0A0B1RC73"/>
<name>A0A0B1RC73_9GAMM</name>
<comment type="caution">
    <text evidence="1">The sequence shown here is derived from an EMBL/GenBank/DDBJ whole genome shotgun (WGS) entry which is preliminary data.</text>
</comment>
<accession>A0A0B1RC73</accession>
<dbReference type="Proteomes" id="UP000030853">
    <property type="component" value="Unassembled WGS sequence"/>
</dbReference>